<dbReference type="Proteomes" id="UP001371305">
    <property type="component" value="Unassembled WGS sequence"/>
</dbReference>
<keyword evidence="9" id="KW-1185">Reference proteome</keyword>
<organism evidence="8 9">
    <name type="scientific">Luteolibacter soli</name>
    <dbReference type="NCBI Taxonomy" id="3135280"/>
    <lineage>
        <taxon>Bacteria</taxon>
        <taxon>Pseudomonadati</taxon>
        <taxon>Verrucomicrobiota</taxon>
        <taxon>Verrucomicrobiia</taxon>
        <taxon>Verrucomicrobiales</taxon>
        <taxon>Verrucomicrobiaceae</taxon>
        <taxon>Luteolibacter</taxon>
    </lineage>
</organism>
<dbReference type="SUPFAM" id="SSF56112">
    <property type="entry name" value="Protein kinase-like (PK-like)"/>
    <property type="match status" value="1"/>
</dbReference>
<dbReference type="Pfam" id="PF00069">
    <property type="entry name" value="Pkinase"/>
    <property type="match status" value="1"/>
</dbReference>
<feature type="binding site" evidence="5">
    <location>
        <position position="91"/>
    </location>
    <ligand>
        <name>ATP</name>
        <dbReference type="ChEBI" id="CHEBI:30616"/>
    </ligand>
</feature>
<dbReference type="PROSITE" id="PS00108">
    <property type="entry name" value="PROTEIN_KINASE_ST"/>
    <property type="match status" value="1"/>
</dbReference>
<dbReference type="PANTHER" id="PTHR43289">
    <property type="entry name" value="MITOGEN-ACTIVATED PROTEIN KINASE KINASE KINASE 20-RELATED"/>
    <property type="match status" value="1"/>
</dbReference>
<keyword evidence="6" id="KW-0812">Transmembrane</keyword>
<keyword evidence="2 5" id="KW-0547">Nucleotide-binding</keyword>
<dbReference type="InterPro" id="IPR011009">
    <property type="entry name" value="Kinase-like_dom_sf"/>
</dbReference>
<keyword evidence="1" id="KW-0808">Transferase</keyword>
<feature type="transmembrane region" description="Helical" evidence="6">
    <location>
        <begin position="477"/>
        <end position="500"/>
    </location>
</feature>
<name>A0ABU9AY63_9BACT</name>
<proteinExistence type="predicted"/>
<feature type="transmembrane region" description="Helical" evidence="6">
    <location>
        <begin position="327"/>
        <end position="348"/>
    </location>
</feature>
<dbReference type="PROSITE" id="PS50011">
    <property type="entry name" value="PROTEIN_KINASE_DOM"/>
    <property type="match status" value="1"/>
</dbReference>
<dbReference type="GO" id="GO:0016301">
    <property type="term" value="F:kinase activity"/>
    <property type="evidence" value="ECO:0007669"/>
    <property type="project" value="UniProtKB-KW"/>
</dbReference>
<dbReference type="Gene3D" id="3.30.200.20">
    <property type="entry name" value="Phosphorylase Kinase, domain 1"/>
    <property type="match status" value="1"/>
</dbReference>
<dbReference type="CDD" id="cd14014">
    <property type="entry name" value="STKc_PknB_like"/>
    <property type="match status" value="1"/>
</dbReference>
<feature type="domain" description="Protein kinase" evidence="7">
    <location>
        <begin position="62"/>
        <end position="300"/>
    </location>
</feature>
<evidence type="ECO:0000256" key="3">
    <source>
        <dbReference type="ARBA" id="ARBA00022777"/>
    </source>
</evidence>
<keyword evidence="6" id="KW-1133">Transmembrane helix</keyword>
<evidence type="ECO:0000259" key="7">
    <source>
        <dbReference type="PROSITE" id="PS50011"/>
    </source>
</evidence>
<dbReference type="InterPro" id="IPR000719">
    <property type="entry name" value="Prot_kinase_dom"/>
</dbReference>
<keyword evidence="3 8" id="KW-0418">Kinase</keyword>
<keyword evidence="6" id="KW-0472">Membrane</keyword>
<feature type="transmembrane region" description="Helical" evidence="6">
    <location>
        <begin position="675"/>
        <end position="698"/>
    </location>
</feature>
<evidence type="ECO:0000256" key="1">
    <source>
        <dbReference type="ARBA" id="ARBA00022679"/>
    </source>
</evidence>
<dbReference type="SMART" id="SM00220">
    <property type="entry name" value="S_TKc"/>
    <property type="match status" value="1"/>
</dbReference>
<dbReference type="InterPro" id="IPR017441">
    <property type="entry name" value="Protein_kinase_ATP_BS"/>
</dbReference>
<evidence type="ECO:0000256" key="6">
    <source>
        <dbReference type="SAM" id="Phobius"/>
    </source>
</evidence>
<gene>
    <name evidence="8" type="ORF">WKV53_19410</name>
</gene>
<comment type="caution">
    <text evidence="8">The sequence shown here is derived from an EMBL/GenBank/DDBJ whole genome shotgun (WGS) entry which is preliminary data.</text>
</comment>
<evidence type="ECO:0000313" key="9">
    <source>
        <dbReference type="Proteomes" id="UP001371305"/>
    </source>
</evidence>
<keyword evidence="4 5" id="KW-0067">ATP-binding</keyword>
<evidence type="ECO:0000256" key="5">
    <source>
        <dbReference type="PROSITE-ProRule" id="PRU10141"/>
    </source>
</evidence>
<dbReference type="Gene3D" id="1.10.510.10">
    <property type="entry name" value="Transferase(Phosphotransferase) domain 1"/>
    <property type="match status" value="1"/>
</dbReference>
<evidence type="ECO:0000313" key="8">
    <source>
        <dbReference type="EMBL" id="MEK7952691.1"/>
    </source>
</evidence>
<dbReference type="InterPro" id="IPR008271">
    <property type="entry name" value="Ser/Thr_kinase_AS"/>
</dbReference>
<evidence type="ECO:0000256" key="4">
    <source>
        <dbReference type="ARBA" id="ARBA00022840"/>
    </source>
</evidence>
<dbReference type="EMBL" id="JBBUKT010000008">
    <property type="protein sequence ID" value="MEK7952691.1"/>
    <property type="molecule type" value="Genomic_DNA"/>
</dbReference>
<feature type="transmembrane region" description="Helical" evidence="6">
    <location>
        <begin position="710"/>
        <end position="730"/>
    </location>
</feature>
<protein>
    <submittedName>
        <fullName evidence="8">Protein kinase</fullName>
    </submittedName>
</protein>
<accession>A0ABU9AY63</accession>
<dbReference type="PANTHER" id="PTHR43289:SF6">
    <property type="entry name" value="SERINE_THREONINE-PROTEIN KINASE NEKL-3"/>
    <property type="match status" value="1"/>
</dbReference>
<dbReference type="PROSITE" id="PS00107">
    <property type="entry name" value="PROTEIN_KINASE_ATP"/>
    <property type="match status" value="1"/>
</dbReference>
<evidence type="ECO:0000256" key="2">
    <source>
        <dbReference type="ARBA" id="ARBA00022741"/>
    </source>
</evidence>
<sequence length="760" mass="82906">MTESHSCPDCGAPLPADSPQSLCPACLLRQALASRTIVAGQESTPPPPPPTPEEIADKFPQFEVTECLGSGGMGVVYKARQKSLDRWVAIKILRPEKTGDERFAERFAREAQTLARLNQPNIVTVFDYGETDGLFYIVMEFVDGVNLRDLLREGRLEPEQALAIVPPICEALQYAHAKGIVHRDIKPENLLLDRDGRLKIADFGIASLVGATGETSGTPPYMAPEQKGPSKVDHRADIYALGVVLYEMLTGERPAKELVAPSRKVQVDVRLDEMVLRALDQNPERRYQTAEEFRTVVETIQPEPAPPPFPPADSPAPVKAPGMWRRYWWLIPLMIPIGILIGLCAGILQSSLTPKRYVSQTVIQVVSSEDPLNPTPAGALPVKLGLITSPLSLEEVASRLNLRQRWGGDPEMMEYRLREMIEVQPITGTSLVAIRVTDTDPTEAAEIANSLAQVFLTKSKGLIHETAIAAKTPIQPVVLLILVKSSLVGVLVALIAAVPLMLLAHRRSLRKNGIPTRSRGLKICASILLCLLALFFAKQRIFPTRLVRGDEGPFLGRVKFEFHHPEAVSGGFSIGFPVRQDETSPFRPGLGQRETLKDGHTGWMRARVVSHGPASPVVVAATSLDGEHWEAKEAVLDSWPTGSKLNLEFANGYKAQVSWDRGAEGPPAATQGPRWLVVIPVVLLLVLVGLVLLIIAIAKTKSGTAKVVGIIVVILLILGIFVAVPLMWMVTYRAHEGPLPIPVQQGMKPSGEIELLPEGN</sequence>
<feature type="transmembrane region" description="Helical" evidence="6">
    <location>
        <begin position="520"/>
        <end position="537"/>
    </location>
</feature>
<dbReference type="RefSeq" id="WP_341406447.1">
    <property type="nucleotide sequence ID" value="NZ_JBBUKT010000008.1"/>
</dbReference>
<reference evidence="8 9" key="1">
    <citation type="submission" date="2024-04" db="EMBL/GenBank/DDBJ databases">
        <title>Luteolibacter sp. isolated from soil.</title>
        <authorList>
            <person name="An J."/>
        </authorList>
    </citation>
    <scope>NUCLEOTIDE SEQUENCE [LARGE SCALE GENOMIC DNA]</scope>
    <source>
        <strain evidence="8 9">Y139</strain>
    </source>
</reference>